<protein>
    <submittedName>
        <fullName evidence="1">Uncharacterized protein</fullName>
    </submittedName>
</protein>
<evidence type="ECO:0000313" key="1">
    <source>
        <dbReference type="EMBL" id="PON31236.1"/>
    </source>
</evidence>
<dbReference type="AlphaFoldDB" id="A0A2P5A3W3"/>
<accession>A0A2P5A3W3</accession>
<gene>
    <name evidence="1" type="ORF">TorRG33x02_358350</name>
</gene>
<sequence>MGLFPLILTREEATSGSRRLLLIAILVVMTQISLGRQ</sequence>
<dbReference type="Proteomes" id="UP000237000">
    <property type="component" value="Unassembled WGS sequence"/>
</dbReference>
<proteinExistence type="predicted"/>
<keyword evidence="2" id="KW-1185">Reference proteome</keyword>
<comment type="caution">
    <text evidence="1">The sequence shown here is derived from an EMBL/GenBank/DDBJ whole genome shotgun (WGS) entry which is preliminary data.</text>
</comment>
<name>A0A2P5A3W3_TREOI</name>
<organism evidence="1 2">
    <name type="scientific">Trema orientale</name>
    <name type="common">Charcoal tree</name>
    <name type="synonym">Celtis orientalis</name>
    <dbReference type="NCBI Taxonomy" id="63057"/>
    <lineage>
        <taxon>Eukaryota</taxon>
        <taxon>Viridiplantae</taxon>
        <taxon>Streptophyta</taxon>
        <taxon>Embryophyta</taxon>
        <taxon>Tracheophyta</taxon>
        <taxon>Spermatophyta</taxon>
        <taxon>Magnoliopsida</taxon>
        <taxon>eudicotyledons</taxon>
        <taxon>Gunneridae</taxon>
        <taxon>Pentapetalae</taxon>
        <taxon>rosids</taxon>
        <taxon>fabids</taxon>
        <taxon>Rosales</taxon>
        <taxon>Cannabaceae</taxon>
        <taxon>Trema</taxon>
    </lineage>
</organism>
<dbReference type="EMBL" id="JXTC01001540">
    <property type="protein sequence ID" value="PON31236.1"/>
    <property type="molecule type" value="Genomic_DNA"/>
</dbReference>
<reference evidence="2" key="1">
    <citation type="submission" date="2016-06" db="EMBL/GenBank/DDBJ databases">
        <title>Parallel loss of symbiosis genes in relatives of nitrogen-fixing non-legume Parasponia.</title>
        <authorList>
            <person name="Van Velzen R."/>
            <person name="Holmer R."/>
            <person name="Bu F."/>
            <person name="Rutten L."/>
            <person name="Van Zeijl A."/>
            <person name="Liu W."/>
            <person name="Santuari L."/>
            <person name="Cao Q."/>
            <person name="Sharma T."/>
            <person name="Shen D."/>
            <person name="Roswanjaya Y."/>
            <person name="Wardhani T."/>
            <person name="Kalhor M.S."/>
            <person name="Jansen J."/>
            <person name="Van den Hoogen J."/>
            <person name="Gungor B."/>
            <person name="Hartog M."/>
            <person name="Hontelez J."/>
            <person name="Verver J."/>
            <person name="Yang W.-C."/>
            <person name="Schijlen E."/>
            <person name="Repin R."/>
            <person name="Schilthuizen M."/>
            <person name="Schranz E."/>
            <person name="Heidstra R."/>
            <person name="Miyata K."/>
            <person name="Fedorova E."/>
            <person name="Kohlen W."/>
            <person name="Bisseling T."/>
            <person name="Smit S."/>
            <person name="Geurts R."/>
        </authorList>
    </citation>
    <scope>NUCLEOTIDE SEQUENCE [LARGE SCALE GENOMIC DNA]</scope>
    <source>
        <strain evidence="2">cv. RG33-2</strain>
    </source>
</reference>
<dbReference type="InParanoid" id="A0A2P5A3W3"/>
<evidence type="ECO:0000313" key="2">
    <source>
        <dbReference type="Proteomes" id="UP000237000"/>
    </source>
</evidence>